<dbReference type="PRINTS" id="PR00463">
    <property type="entry name" value="EP450I"/>
</dbReference>
<dbReference type="InterPro" id="IPR002401">
    <property type="entry name" value="Cyt_P450_E_grp-I"/>
</dbReference>
<keyword evidence="4 8" id="KW-0560">Oxidoreductase</keyword>
<dbReference type="GO" id="GO:0016705">
    <property type="term" value="F:oxidoreductase activity, acting on paired donors, with incorporation or reduction of molecular oxygen"/>
    <property type="evidence" value="ECO:0007669"/>
    <property type="project" value="InterPro"/>
</dbReference>
<comment type="similarity">
    <text evidence="1 8">Belongs to the cytochrome P450 family.</text>
</comment>
<dbReference type="RefSeq" id="WP_166047955.1">
    <property type="nucleotide sequence ID" value="NZ_JAAMPJ010000005.1"/>
</dbReference>
<dbReference type="CDD" id="cd11049">
    <property type="entry name" value="CYP170A1-like"/>
    <property type="match status" value="1"/>
</dbReference>
<evidence type="ECO:0000256" key="8">
    <source>
        <dbReference type="RuleBase" id="RU000461"/>
    </source>
</evidence>
<evidence type="ECO:0000256" key="1">
    <source>
        <dbReference type="ARBA" id="ARBA00010617"/>
    </source>
</evidence>
<dbReference type="InterPro" id="IPR036396">
    <property type="entry name" value="Cyt_P450_sf"/>
</dbReference>
<reference evidence="9 10" key="1">
    <citation type="submission" date="2020-03" db="EMBL/GenBank/DDBJ databases">
        <title>Isolation and identification of active actinomycetes.</title>
        <authorList>
            <person name="Sun X."/>
        </authorList>
    </citation>
    <scope>NUCLEOTIDE SEQUENCE [LARGE SCALE GENOMIC DNA]</scope>
    <source>
        <strain evidence="9 10">NEAU-D13</strain>
    </source>
</reference>
<dbReference type="InterPro" id="IPR001128">
    <property type="entry name" value="Cyt_P450"/>
</dbReference>
<comment type="caution">
    <text evidence="9">The sequence shown here is derived from an EMBL/GenBank/DDBJ whole genome shotgun (WGS) entry which is preliminary data.</text>
</comment>
<evidence type="ECO:0000256" key="7">
    <source>
        <dbReference type="PIRSR" id="PIRSR602401-1"/>
    </source>
</evidence>
<name>A0A7C9RSI1_9PSEU</name>
<evidence type="ECO:0000256" key="3">
    <source>
        <dbReference type="ARBA" id="ARBA00022723"/>
    </source>
</evidence>
<evidence type="ECO:0000256" key="5">
    <source>
        <dbReference type="ARBA" id="ARBA00023004"/>
    </source>
</evidence>
<dbReference type="PROSITE" id="PS00086">
    <property type="entry name" value="CYTOCHROME_P450"/>
    <property type="match status" value="1"/>
</dbReference>
<dbReference type="GO" id="GO:0020037">
    <property type="term" value="F:heme binding"/>
    <property type="evidence" value="ECO:0007669"/>
    <property type="project" value="InterPro"/>
</dbReference>
<keyword evidence="5 7" id="KW-0408">Iron</keyword>
<protein>
    <submittedName>
        <fullName evidence="9">Cytochrome P450</fullName>
    </submittedName>
</protein>
<evidence type="ECO:0000313" key="9">
    <source>
        <dbReference type="EMBL" id="NGY61487.1"/>
    </source>
</evidence>
<keyword evidence="2 7" id="KW-0349">Heme</keyword>
<dbReference type="Gene3D" id="1.10.630.10">
    <property type="entry name" value="Cytochrome P450"/>
    <property type="match status" value="1"/>
</dbReference>
<dbReference type="PRINTS" id="PR00385">
    <property type="entry name" value="P450"/>
</dbReference>
<organism evidence="9 10">
    <name type="scientific">Lentzea alba</name>
    <dbReference type="NCBI Taxonomy" id="2714351"/>
    <lineage>
        <taxon>Bacteria</taxon>
        <taxon>Bacillati</taxon>
        <taxon>Actinomycetota</taxon>
        <taxon>Actinomycetes</taxon>
        <taxon>Pseudonocardiales</taxon>
        <taxon>Pseudonocardiaceae</taxon>
        <taxon>Lentzea</taxon>
    </lineage>
</organism>
<dbReference type="Proteomes" id="UP000481360">
    <property type="component" value="Unassembled WGS sequence"/>
</dbReference>
<dbReference type="InterPro" id="IPR017972">
    <property type="entry name" value="Cyt_P450_CS"/>
</dbReference>
<dbReference type="EMBL" id="JAAMPJ010000005">
    <property type="protein sequence ID" value="NGY61487.1"/>
    <property type="molecule type" value="Genomic_DNA"/>
</dbReference>
<evidence type="ECO:0000256" key="4">
    <source>
        <dbReference type="ARBA" id="ARBA00023002"/>
    </source>
</evidence>
<keyword evidence="6 8" id="KW-0503">Monooxygenase</keyword>
<dbReference type="PANTHER" id="PTHR24291">
    <property type="entry name" value="CYTOCHROME P450 FAMILY 4"/>
    <property type="match status" value="1"/>
</dbReference>
<feature type="binding site" description="axial binding residue" evidence="7">
    <location>
        <position position="388"/>
    </location>
    <ligand>
        <name>heme</name>
        <dbReference type="ChEBI" id="CHEBI:30413"/>
    </ligand>
    <ligandPart>
        <name>Fe</name>
        <dbReference type="ChEBI" id="CHEBI:18248"/>
    </ligandPart>
</feature>
<dbReference type="AlphaFoldDB" id="A0A7C9RSI1"/>
<dbReference type="Pfam" id="PF00067">
    <property type="entry name" value="p450"/>
    <property type="match status" value="1"/>
</dbReference>
<proteinExistence type="inferred from homology"/>
<keyword evidence="3 7" id="KW-0479">Metal-binding</keyword>
<dbReference type="InterPro" id="IPR050196">
    <property type="entry name" value="Cytochrome_P450_Monoox"/>
</dbReference>
<dbReference type="SUPFAM" id="SSF48264">
    <property type="entry name" value="Cytochrome P450"/>
    <property type="match status" value="1"/>
</dbReference>
<sequence>MPSVTTVPGRWPLIGHTITLLRSPVEFLSSLSAKGDVVRVFLGPLPVHLVTTPELATKLLTSDKFDKGIVFDKMRPLFGNGLATSNGAFNQRQRRMMLPAFSRTRVSTYAETVITTLATELRDSWHHGQRLEFDEVMQDFVMTVAGRTLFSAELGPEVLAEIKRSIPIMLEHVLVRAFSPGFVEKLPIRANREFDEAAARLRRIIPEVVVGARQDGTDHGDLLSALLAARDADTGEAMTDEQIHDEVVTILTTGAETTAVALAWFFHEVGTRPEVRRRFHAEVDAVLGDRPATFEDVVKLEYTGRIINEVLRRTPPIILMRRAREDVEIGGVLVEKGSEIAVSQHTLHRDPRWFPNPDGFDPDRWEPDRAAELPKGAFIPFGGGSRFCPGHFLAHTEIAIAAATIATRWDLVPVAGQRVYAQVKATMQPNQLPMTAMSRKPQA</sequence>
<comment type="cofactor">
    <cofactor evidence="7">
        <name>heme</name>
        <dbReference type="ChEBI" id="CHEBI:30413"/>
    </cofactor>
</comment>
<evidence type="ECO:0000256" key="6">
    <source>
        <dbReference type="ARBA" id="ARBA00023033"/>
    </source>
</evidence>
<dbReference type="GO" id="GO:0005506">
    <property type="term" value="F:iron ion binding"/>
    <property type="evidence" value="ECO:0007669"/>
    <property type="project" value="InterPro"/>
</dbReference>
<evidence type="ECO:0000256" key="2">
    <source>
        <dbReference type="ARBA" id="ARBA00022617"/>
    </source>
</evidence>
<evidence type="ECO:0000313" key="10">
    <source>
        <dbReference type="Proteomes" id="UP000481360"/>
    </source>
</evidence>
<dbReference type="PANTHER" id="PTHR24291:SF50">
    <property type="entry name" value="BIFUNCTIONAL ALBAFLAVENONE MONOOXYGENASE_TERPENE SYNTHASE"/>
    <property type="match status" value="1"/>
</dbReference>
<keyword evidence="10" id="KW-1185">Reference proteome</keyword>
<gene>
    <name evidence="9" type="ORF">G7043_21405</name>
</gene>
<dbReference type="GO" id="GO:0004497">
    <property type="term" value="F:monooxygenase activity"/>
    <property type="evidence" value="ECO:0007669"/>
    <property type="project" value="UniProtKB-KW"/>
</dbReference>
<accession>A0A7C9RSI1</accession>